<accession>A0A542DPZ7</accession>
<dbReference type="AlphaFoldDB" id="A0A542DPZ7"/>
<keyword evidence="2" id="KW-1185">Reference proteome</keyword>
<name>A0A542DPZ7_AMYCI</name>
<dbReference type="InterPro" id="IPR006311">
    <property type="entry name" value="TAT_signal"/>
</dbReference>
<evidence type="ECO:0000313" key="1">
    <source>
        <dbReference type="EMBL" id="TQJ05179.1"/>
    </source>
</evidence>
<comment type="caution">
    <text evidence="1">The sequence shown here is derived from an EMBL/GenBank/DDBJ whole genome shotgun (WGS) entry which is preliminary data.</text>
</comment>
<proteinExistence type="predicted"/>
<dbReference type="PROSITE" id="PS51318">
    <property type="entry name" value="TAT"/>
    <property type="match status" value="1"/>
</dbReference>
<evidence type="ECO:0000313" key="2">
    <source>
        <dbReference type="Proteomes" id="UP000320876"/>
    </source>
</evidence>
<organism evidence="1 2">
    <name type="scientific">Amycolatopsis cihanbeyliensis</name>
    <dbReference type="NCBI Taxonomy" id="1128664"/>
    <lineage>
        <taxon>Bacteria</taxon>
        <taxon>Bacillati</taxon>
        <taxon>Actinomycetota</taxon>
        <taxon>Actinomycetes</taxon>
        <taxon>Pseudonocardiales</taxon>
        <taxon>Pseudonocardiaceae</taxon>
        <taxon>Amycolatopsis</taxon>
    </lineage>
</organism>
<reference evidence="1 2" key="1">
    <citation type="submission" date="2019-06" db="EMBL/GenBank/DDBJ databases">
        <title>Sequencing the genomes of 1000 actinobacteria strains.</title>
        <authorList>
            <person name="Klenk H.-P."/>
        </authorList>
    </citation>
    <scope>NUCLEOTIDE SEQUENCE [LARGE SCALE GENOMIC DNA]</scope>
    <source>
        <strain evidence="1 2">DSM 45679</strain>
    </source>
</reference>
<protein>
    <submittedName>
        <fullName evidence="1">Uncharacterized protein</fullName>
    </submittedName>
</protein>
<sequence>MPTLIRLRGEQVEGWVGWKIGPVLGRTLGASRTWSVLGTLGAARLDQRRHRSPVPSGQSRRSFLRVGAGVVAGAGILLGTSRAAFASPRTTVASVTTKRELSGRALAQEVQRHLDGADSRNVLDACGLDKASRTTLQRTATTDGDEDIDVLATVLTHDNGIEQSAVMVHIHSQNRLLISQEFSTPVDGTGSVAQVFSLHSTTTDSGNNDTILRPEARSYNGAPPIPIPEGADLTAQADPCGGCNSICQVGEYELRSDCNFDANLGCILSAAGCVGCLGCSGTGACIFCAVTSCGGAIVSCCPGNNPNCRPCSRVC</sequence>
<gene>
    <name evidence="1" type="ORF">FB471_5005</name>
</gene>
<dbReference type="EMBL" id="VFML01000001">
    <property type="protein sequence ID" value="TQJ05179.1"/>
    <property type="molecule type" value="Genomic_DNA"/>
</dbReference>
<dbReference type="Proteomes" id="UP000320876">
    <property type="component" value="Unassembled WGS sequence"/>
</dbReference>